<dbReference type="GO" id="GO:0062054">
    <property type="term" value="F:fluoride channel activity"/>
    <property type="evidence" value="ECO:0007669"/>
    <property type="project" value="UniProtKB-UniRule"/>
</dbReference>
<dbReference type="NCBIfam" id="TIGR00494">
    <property type="entry name" value="crcB"/>
    <property type="match status" value="1"/>
</dbReference>
<keyword evidence="7 12" id="KW-0406">Ion transport</keyword>
<dbReference type="EMBL" id="FOVP01000025">
    <property type="protein sequence ID" value="SFO31002.1"/>
    <property type="molecule type" value="Genomic_DNA"/>
</dbReference>
<keyword evidence="12" id="KW-0813">Transport</keyword>
<feature type="binding site" evidence="12">
    <location>
        <position position="102"/>
    </location>
    <ligand>
        <name>Na(+)</name>
        <dbReference type="ChEBI" id="CHEBI:29101"/>
        <note>structural</note>
    </ligand>
</feature>
<comment type="activity regulation">
    <text evidence="12">Na(+) is not transported, but it plays an essential structural role and its presence is essential for fluoride channel function.</text>
</comment>
<feature type="transmembrane region" description="Helical" evidence="12">
    <location>
        <begin position="92"/>
        <end position="115"/>
    </location>
</feature>
<keyword evidence="2 12" id="KW-1003">Cell membrane</keyword>
<evidence type="ECO:0000256" key="6">
    <source>
        <dbReference type="ARBA" id="ARBA00023053"/>
    </source>
</evidence>
<reference evidence="14" key="1">
    <citation type="submission" date="2016-10" db="EMBL/GenBank/DDBJ databases">
        <authorList>
            <person name="Varghese N."/>
            <person name="Submissions S."/>
        </authorList>
    </citation>
    <scope>NUCLEOTIDE SEQUENCE [LARGE SCALE GENOMIC DNA]</scope>
    <source>
        <strain evidence="14">DSM 28463</strain>
    </source>
</reference>
<organism evidence="13 14">
    <name type="scientific">Roseovarius lutimaris</name>
    <dbReference type="NCBI Taxonomy" id="1005928"/>
    <lineage>
        <taxon>Bacteria</taxon>
        <taxon>Pseudomonadati</taxon>
        <taxon>Pseudomonadota</taxon>
        <taxon>Alphaproteobacteria</taxon>
        <taxon>Rhodobacterales</taxon>
        <taxon>Roseobacteraceae</taxon>
        <taxon>Roseovarius</taxon>
    </lineage>
</organism>
<keyword evidence="6 12" id="KW-0915">Sodium</keyword>
<dbReference type="PANTHER" id="PTHR28259:SF1">
    <property type="entry name" value="FLUORIDE EXPORT PROTEIN 1-RELATED"/>
    <property type="match status" value="1"/>
</dbReference>
<evidence type="ECO:0000256" key="1">
    <source>
        <dbReference type="ARBA" id="ARBA00004651"/>
    </source>
</evidence>
<comment type="similarity">
    <text evidence="10 12">Belongs to the fluoride channel Fluc/FEX (TC 1.A.43) family.</text>
</comment>
<evidence type="ECO:0000313" key="13">
    <source>
        <dbReference type="EMBL" id="SFO31002.1"/>
    </source>
</evidence>
<dbReference type="PANTHER" id="PTHR28259">
    <property type="entry name" value="FLUORIDE EXPORT PROTEIN 1-RELATED"/>
    <property type="match status" value="1"/>
</dbReference>
<sequence length="150" mass="15866">MPHARRCAQRAFGLTIRDARATDAAMMTSLLQVAIGGALGASLRYGATLAFLRVTGPGFPLGVITVNVLGSFLMGCFMVLSFHRDLGHLNPLVMTGILGGFTTFSAFSLEAYTLFERGQLGAAAAYVLLSVVLSLAALVLGVWLARMVWA</sequence>
<protein>
    <recommendedName>
        <fullName evidence="12">Fluoride-specific ion channel FluC</fullName>
    </recommendedName>
</protein>
<dbReference type="InterPro" id="IPR003691">
    <property type="entry name" value="FluC"/>
</dbReference>
<dbReference type="HAMAP" id="MF_00454">
    <property type="entry name" value="FluC"/>
    <property type="match status" value="1"/>
</dbReference>
<evidence type="ECO:0000256" key="8">
    <source>
        <dbReference type="ARBA" id="ARBA00023136"/>
    </source>
</evidence>
<dbReference type="Proteomes" id="UP000198599">
    <property type="component" value="Unassembled WGS sequence"/>
</dbReference>
<evidence type="ECO:0000256" key="3">
    <source>
        <dbReference type="ARBA" id="ARBA00022519"/>
    </source>
</evidence>
<keyword evidence="8 12" id="KW-0472">Membrane</keyword>
<evidence type="ECO:0000313" key="14">
    <source>
        <dbReference type="Proteomes" id="UP000198599"/>
    </source>
</evidence>
<evidence type="ECO:0000256" key="9">
    <source>
        <dbReference type="ARBA" id="ARBA00023303"/>
    </source>
</evidence>
<dbReference type="AlphaFoldDB" id="A0A1I5G4U5"/>
<feature type="transmembrane region" description="Helical" evidence="12">
    <location>
        <begin position="59"/>
        <end position="80"/>
    </location>
</feature>
<evidence type="ECO:0000256" key="11">
    <source>
        <dbReference type="ARBA" id="ARBA00035585"/>
    </source>
</evidence>
<evidence type="ECO:0000256" key="12">
    <source>
        <dbReference type="HAMAP-Rule" id="MF_00454"/>
    </source>
</evidence>
<dbReference type="STRING" id="1005928.SAMN04487859_1255"/>
<evidence type="ECO:0000256" key="2">
    <source>
        <dbReference type="ARBA" id="ARBA00022475"/>
    </source>
</evidence>
<gene>
    <name evidence="12" type="primary">fluC</name>
    <name evidence="12" type="synonym">crcB</name>
    <name evidence="13" type="ORF">SAMN04487859_1255</name>
</gene>
<evidence type="ECO:0000256" key="5">
    <source>
        <dbReference type="ARBA" id="ARBA00022989"/>
    </source>
</evidence>
<keyword evidence="12" id="KW-0479">Metal-binding</keyword>
<accession>A0A1I5G4U5</accession>
<keyword evidence="9 12" id="KW-0407">Ion channel</keyword>
<keyword evidence="14" id="KW-1185">Reference proteome</keyword>
<feature type="binding site" evidence="12">
    <location>
        <position position="99"/>
    </location>
    <ligand>
        <name>Na(+)</name>
        <dbReference type="ChEBI" id="CHEBI:29101"/>
        <note>structural</note>
    </ligand>
</feature>
<dbReference type="GO" id="GO:0046872">
    <property type="term" value="F:metal ion binding"/>
    <property type="evidence" value="ECO:0007669"/>
    <property type="project" value="UniProtKB-KW"/>
</dbReference>
<dbReference type="NCBIfam" id="NF010805">
    <property type="entry name" value="PRK14209.1"/>
    <property type="match status" value="1"/>
</dbReference>
<proteinExistence type="inferred from homology"/>
<name>A0A1I5G4U5_9RHOB</name>
<keyword evidence="5 12" id="KW-1133">Transmembrane helix</keyword>
<keyword evidence="3" id="KW-0997">Cell inner membrane</keyword>
<keyword evidence="4 12" id="KW-0812">Transmembrane</keyword>
<evidence type="ECO:0000256" key="10">
    <source>
        <dbReference type="ARBA" id="ARBA00035120"/>
    </source>
</evidence>
<dbReference type="Pfam" id="PF02537">
    <property type="entry name" value="CRCB"/>
    <property type="match status" value="1"/>
</dbReference>
<comment type="subcellular location">
    <subcellularLocation>
        <location evidence="1 12">Cell membrane</location>
        <topology evidence="1 12">Multi-pass membrane protein</topology>
    </subcellularLocation>
</comment>
<feature type="transmembrane region" description="Helical" evidence="12">
    <location>
        <begin position="121"/>
        <end position="145"/>
    </location>
</feature>
<comment type="catalytic activity">
    <reaction evidence="11">
        <text>fluoride(in) = fluoride(out)</text>
        <dbReference type="Rhea" id="RHEA:76159"/>
        <dbReference type="ChEBI" id="CHEBI:17051"/>
    </reaction>
    <physiologicalReaction direction="left-to-right" evidence="11">
        <dbReference type="Rhea" id="RHEA:76160"/>
    </physiologicalReaction>
</comment>
<evidence type="ECO:0000256" key="4">
    <source>
        <dbReference type="ARBA" id="ARBA00022692"/>
    </source>
</evidence>
<evidence type="ECO:0000256" key="7">
    <source>
        <dbReference type="ARBA" id="ARBA00023065"/>
    </source>
</evidence>
<comment type="function">
    <text evidence="12">Fluoride-specific ion channel. Important for reducing fluoride concentration in the cell, thus reducing its toxicity.</text>
</comment>
<feature type="transmembrane region" description="Helical" evidence="12">
    <location>
        <begin position="21"/>
        <end position="39"/>
    </location>
</feature>
<dbReference type="GO" id="GO:0140114">
    <property type="term" value="P:cellular detoxification of fluoride"/>
    <property type="evidence" value="ECO:0007669"/>
    <property type="project" value="UniProtKB-UniRule"/>
</dbReference>
<dbReference type="GO" id="GO:0005886">
    <property type="term" value="C:plasma membrane"/>
    <property type="evidence" value="ECO:0007669"/>
    <property type="project" value="UniProtKB-SubCell"/>
</dbReference>